<dbReference type="SUPFAM" id="SSF55347">
    <property type="entry name" value="Glyceraldehyde-3-phosphate dehydrogenase-like, C-terminal domain"/>
    <property type="match status" value="1"/>
</dbReference>
<dbReference type="CDD" id="cd08255">
    <property type="entry name" value="2-desacetyl-2-hydroxyethyl_bacteriochlorophyllide_like"/>
    <property type="match status" value="1"/>
</dbReference>
<evidence type="ECO:0000259" key="1">
    <source>
        <dbReference type="Pfam" id="PF00107"/>
    </source>
</evidence>
<sequence>MGDRQRILLATDSLNPSGMGEHILALGQILAARYDITISLVSQDRTGLLPRAARAGIAIKISPDLDEFSDWLPRAGIDLLHIHAGIGWEGHGLAMAGTAHGIPVMRTDHLPYLLTDPAQQALYKHEARNVTHHILVSEASRQSFDGHIAPEKLSVVLNGVHPLEPTKSVSDTRRTLGICDEALLVTVARFTAQKDHETLVRALSEVLETYPAIKLLLIGSGEEQPRIEALSDELAISNNIRFLGQRTDVNEILAAADLFVLPSRFEGLPLAVLEAMSLGVPVIATSIGGTVEALGDNHPYYAEPGNPNSLAATIGRALSDPTRMAEAGTAGRERLNNHFSAERMAAETGAIYDRLLPIPGKYRQRNGSMHKTRLAFIGAGGIARRHLDILAGFNDVELVGFADPDLDRADEAAKRFGAKSFAHHRDMLDAVRPDAVYVCVPPFAHGEPERDLIERGIPFFVEKPVSLDLAIAEEIAEAVVAKSLVTGVGYHWRYLDIVDEARALLAENPAQLLSGYWLDSTPPPQWWWKQDKSGGQMIEQTTHLLDLVRFLVGEVTEVYGRVGHKDREEFPGLDVPTVTTANLTFETGVVANIASTCLLGWNHRVGLHIFADKLAIELTDRDIMVDVGRGRPVRGADGDPVWREDRDFIDAVRGGENRIRCPYGEALATHRLALAVMSSAQVGEPVRLDPPQLRRVEPAPLTFQPRPEAPQGMPPGHRKIRSLGVEAPGRPYLFEYEEGPPGEGQIRLDTLYTGLSAGTEMTFLKNTNPYFRSRFDSERGVFIENEPDLHYPVPFLGYMEVARVSESRAHGFLEGEIVATTYAHKTGHTANPFHDLLVPLPPQIDPLLGVLVAQMGPIAANGILHADADAFGAHVPSLGAGLQDRPVIVIGAGVVGLMTALFARSLGASEVVITDPSEFRRSKAEAMGLTAMTEDHVWQHAKARWHDGLGRGAEFVFQTRAHSGSLHTALKALRPQGTVIDLAFYQGGADALRLGEEFHHNGLNIRCAQINRVPRGLTGSWNRRRLALATIDLLIADGATIREHMVTHVVPIEDAPVFLAELVENRPDFLQVVFQVSE</sequence>
<dbReference type="SUPFAM" id="SSF51735">
    <property type="entry name" value="NAD(P)-binding Rossmann-fold domains"/>
    <property type="match status" value="2"/>
</dbReference>
<dbReference type="PANTHER" id="PTHR43249">
    <property type="entry name" value="UDP-N-ACETYL-2-AMINO-2-DEOXY-D-GLUCURONATE OXIDASE"/>
    <property type="match status" value="1"/>
</dbReference>
<dbReference type="Pfam" id="PF01408">
    <property type="entry name" value="GFO_IDH_MocA"/>
    <property type="match status" value="1"/>
</dbReference>
<dbReference type="GO" id="GO:0016757">
    <property type="term" value="F:glycosyltransferase activity"/>
    <property type="evidence" value="ECO:0007669"/>
    <property type="project" value="InterPro"/>
</dbReference>
<dbReference type="Gene3D" id="3.30.360.10">
    <property type="entry name" value="Dihydrodipicolinate Reductase, domain 2"/>
    <property type="match status" value="1"/>
</dbReference>
<dbReference type="Gene3D" id="3.40.50.2000">
    <property type="entry name" value="Glycogen Phosphorylase B"/>
    <property type="match status" value="2"/>
</dbReference>
<feature type="domain" description="Gfo/Idh/MocA-like oxidoreductase N-terminal" evidence="3">
    <location>
        <begin position="373"/>
        <end position="490"/>
    </location>
</feature>
<dbReference type="RefSeq" id="WP_183997967.1">
    <property type="nucleotide sequence ID" value="NZ_BMHW01000017.1"/>
</dbReference>
<dbReference type="Proteomes" id="UP000547879">
    <property type="component" value="Unassembled WGS sequence"/>
</dbReference>
<comment type="caution">
    <text evidence="6">The sequence shown here is derived from an EMBL/GenBank/DDBJ whole genome shotgun (WGS) entry which is preliminary data.</text>
</comment>
<feature type="domain" description="Glycosyl transferase family 1" evidence="2">
    <location>
        <begin position="180"/>
        <end position="333"/>
    </location>
</feature>
<dbReference type="Gene3D" id="3.40.50.720">
    <property type="entry name" value="NAD(P)-binding Rossmann-like Domain"/>
    <property type="match status" value="2"/>
</dbReference>
<proteinExistence type="predicted"/>
<organism evidence="6 7">
    <name type="scientific">Rhizobium wenxiniae</name>
    <dbReference type="NCBI Taxonomy" id="1737357"/>
    <lineage>
        <taxon>Bacteria</taxon>
        <taxon>Pseudomonadati</taxon>
        <taxon>Pseudomonadota</taxon>
        <taxon>Alphaproteobacteria</taxon>
        <taxon>Hyphomicrobiales</taxon>
        <taxon>Rhizobiaceae</taxon>
        <taxon>Rhizobium/Agrobacterium group</taxon>
        <taxon>Rhizobium</taxon>
    </lineage>
</organism>
<dbReference type="Gene3D" id="3.90.180.10">
    <property type="entry name" value="Medium-chain alcohol dehydrogenases, catalytic domain"/>
    <property type="match status" value="1"/>
</dbReference>
<feature type="domain" description="Alcohol dehydrogenase-like C-terminal" evidence="1">
    <location>
        <begin position="895"/>
        <end position="994"/>
    </location>
</feature>
<dbReference type="GO" id="GO:0000166">
    <property type="term" value="F:nucleotide binding"/>
    <property type="evidence" value="ECO:0007669"/>
    <property type="project" value="InterPro"/>
</dbReference>
<keyword evidence="7" id="KW-1185">Reference proteome</keyword>
<accession>A0A7W9YCK9</accession>
<reference evidence="6 7" key="1">
    <citation type="submission" date="2020-08" db="EMBL/GenBank/DDBJ databases">
        <title>Genomic Encyclopedia of Type Strains, Phase IV (KMG-IV): sequencing the most valuable type-strain genomes for metagenomic binning, comparative biology and taxonomic classification.</title>
        <authorList>
            <person name="Goeker M."/>
        </authorList>
    </citation>
    <scope>NUCLEOTIDE SEQUENCE [LARGE SCALE GENOMIC DNA]</scope>
    <source>
        <strain evidence="6 7">DSM 100734</strain>
    </source>
</reference>
<evidence type="ECO:0000313" key="6">
    <source>
        <dbReference type="EMBL" id="MBB6166114.1"/>
    </source>
</evidence>
<evidence type="ECO:0000259" key="3">
    <source>
        <dbReference type="Pfam" id="PF01408"/>
    </source>
</evidence>
<dbReference type="InterPro" id="IPR036291">
    <property type="entry name" value="NAD(P)-bd_dom_sf"/>
</dbReference>
<keyword evidence="6" id="KW-0808">Transferase</keyword>
<dbReference type="Pfam" id="PF00534">
    <property type="entry name" value="Glycos_transf_1"/>
    <property type="match status" value="1"/>
</dbReference>
<dbReference type="InterPro" id="IPR001296">
    <property type="entry name" value="Glyco_trans_1"/>
</dbReference>
<feature type="domain" description="GFO/IDH/MocA-like oxidoreductase" evidence="5">
    <location>
        <begin position="516"/>
        <end position="613"/>
    </location>
</feature>
<dbReference type="InterPro" id="IPR055170">
    <property type="entry name" value="GFO_IDH_MocA-like_dom"/>
</dbReference>
<dbReference type="InterPro" id="IPR000683">
    <property type="entry name" value="Gfo/Idh/MocA-like_OxRdtase_N"/>
</dbReference>
<name>A0A7W9YCK9_9HYPH</name>
<dbReference type="EMBL" id="JACHEG010000015">
    <property type="protein sequence ID" value="MBB6166114.1"/>
    <property type="molecule type" value="Genomic_DNA"/>
</dbReference>
<dbReference type="InterPro" id="IPR052515">
    <property type="entry name" value="Gfo/Idh/MocA_Oxidoreductase"/>
</dbReference>
<dbReference type="SUPFAM" id="SSF53756">
    <property type="entry name" value="UDP-Glycosyltransferase/glycogen phosphorylase"/>
    <property type="match status" value="1"/>
</dbReference>
<dbReference type="Pfam" id="PF22725">
    <property type="entry name" value="GFO_IDH_MocA_C3"/>
    <property type="match status" value="1"/>
</dbReference>
<evidence type="ECO:0000259" key="4">
    <source>
        <dbReference type="Pfam" id="PF13439"/>
    </source>
</evidence>
<protein>
    <submittedName>
        <fullName evidence="6">Putative dehydrogenase/glycosyltransferase involved in cell wall biosynthesis/NADPH:quinone reductase-like Zn-dependent oxidoreductase</fullName>
    </submittedName>
</protein>
<dbReference type="InterPro" id="IPR011032">
    <property type="entry name" value="GroES-like_sf"/>
</dbReference>
<dbReference type="InterPro" id="IPR013149">
    <property type="entry name" value="ADH-like_C"/>
</dbReference>
<evidence type="ECO:0000259" key="2">
    <source>
        <dbReference type="Pfam" id="PF00534"/>
    </source>
</evidence>
<dbReference type="AlphaFoldDB" id="A0A7W9YCK9"/>
<dbReference type="CDD" id="cd03801">
    <property type="entry name" value="GT4_PimA-like"/>
    <property type="match status" value="1"/>
</dbReference>
<evidence type="ECO:0000313" key="7">
    <source>
        <dbReference type="Proteomes" id="UP000547879"/>
    </source>
</evidence>
<dbReference type="InterPro" id="IPR028098">
    <property type="entry name" value="Glyco_trans_4-like_N"/>
</dbReference>
<evidence type="ECO:0000259" key="5">
    <source>
        <dbReference type="Pfam" id="PF22725"/>
    </source>
</evidence>
<dbReference type="SUPFAM" id="SSF50129">
    <property type="entry name" value="GroES-like"/>
    <property type="match status" value="1"/>
</dbReference>
<gene>
    <name evidence="6" type="ORF">HNQ72_005965</name>
</gene>
<dbReference type="Pfam" id="PF00107">
    <property type="entry name" value="ADH_zinc_N"/>
    <property type="match status" value="1"/>
</dbReference>
<feature type="domain" description="Glycosyltransferase subfamily 4-like N-terminal" evidence="4">
    <location>
        <begin position="18"/>
        <end position="161"/>
    </location>
</feature>
<dbReference type="Pfam" id="PF13439">
    <property type="entry name" value="Glyco_transf_4"/>
    <property type="match status" value="1"/>
</dbReference>
<dbReference type="PANTHER" id="PTHR43249:SF1">
    <property type="entry name" value="D-GLUCOSIDE 3-DEHYDROGENASE"/>
    <property type="match status" value="1"/>
</dbReference>